<evidence type="ECO:0000256" key="6">
    <source>
        <dbReference type="ARBA" id="ARBA00022840"/>
    </source>
</evidence>
<evidence type="ECO:0000256" key="1">
    <source>
        <dbReference type="ARBA" id="ARBA00022490"/>
    </source>
</evidence>
<evidence type="ECO:0000259" key="11">
    <source>
        <dbReference type="Pfam" id="PF00288"/>
    </source>
</evidence>
<protein>
    <submittedName>
        <fullName evidence="13">Phosphomevalonate kinase</fullName>
        <ecNumber evidence="13">2.7.4.2</ecNumber>
    </submittedName>
</protein>
<dbReference type="SUPFAM" id="SSF55060">
    <property type="entry name" value="GHMP Kinase, C-terminal domain"/>
    <property type="match status" value="1"/>
</dbReference>
<dbReference type="Gene3D" id="3.30.70.890">
    <property type="entry name" value="GHMP kinase, C-terminal domain"/>
    <property type="match status" value="1"/>
</dbReference>
<dbReference type="InterPro" id="IPR006205">
    <property type="entry name" value="Mev_gal_kin"/>
</dbReference>
<dbReference type="NCBIfam" id="TIGR01220">
    <property type="entry name" value="Pmev_kin_Gr_pos"/>
    <property type="match status" value="1"/>
</dbReference>
<evidence type="ECO:0000313" key="14">
    <source>
        <dbReference type="Proteomes" id="UP000320580"/>
    </source>
</evidence>
<keyword evidence="2" id="KW-0444">Lipid biosynthesis</keyword>
<feature type="region of interest" description="Disordered" evidence="10">
    <location>
        <begin position="359"/>
        <end position="392"/>
    </location>
</feature>
<dbReference type="Pfam" id="PF08544">
    <property type="entry name" value="GHMP_kinases_C"/>
    <property type="match status" value="1"/>
</dbReference>
<evidence type="ECO:0000256" key="8">
    <source>
        <dbReference type="ARBA" id="ARBA00023098"/>
    </source>
</evidence>
<reference evidence="13 14" key="1">
    <citation type="submission" date="2019-07" db="EMBL/GenBank/DDBJ databases">
        <authorList>
            <person name="Zhu P."/>
        </authorList>
    </citation>
    <scope>NUCLEOTIDE SEQUENCE [LARGE SCALE GENOMIC DNA]</scope>
    <source>
        <strain evidence="13 14">SSL-25</strain>
    </source>
</reference>
<dbReference type="GO" id="GO:0005829">
    <property type="term" value="C:cytosol"/>
    <property type="evidence" value="ECO:0007669"/>
    <property type="project" value="TreeGrafter"/>
</dbReference>
<dbReference type="InterPro" id="IPR020568">
    <property type="entry name" value="Ribosomal_Su5_D2-typ_SF"/>
</dbReference>
<keyword evidence="6" id="KW-0067">ATP-binding</keyword>
<dbReference type="Proteomes" id="UP000320580">
    <property type="component" value="Chromosome"/>
</dbReference>
<keyword evidence="4" id="KW-0547">Nucleotide-binding</keyword>
<dbReference type="Pfam" id="PF00288">
    <property type="entry name" value="GHMP_kinases_N"/>
    <property type="match status" value="1"/>
</dbReference>
<dbReference type="EMBL" id="CP042266">
    <property type="protein sequence ID" value="QDY80395.1"/>
    <property type="molecule type" value="Genomic_DNA"/>
</dbReference>
<dbReference type="GO" id="GO:0019287">
    <property type="term" value="P:isopentenyl diphosphate biosynthetic process, mevalonate pathway"/>
    <property type="evidence" value="ECO:0007669"/>
    <property type="project" value="UniProtKB-UniPathway"/>
</dbReference>
<dbReference type="InterPro" id="IPR036554">
    <property type="entry name" value="GHMP_kinase_C_sf"/>
</dbReference>
<dbReference type="UniPathway" id="UPA00057">
    <property type="reaction ID" value="UER00099"/>
</dbReference>
<dbReference type="InterPro" id="IPR014721">
    <property type="entry name" value="Ribsml_uS5_D2-typ_fold_subgr"/>
</dbReference>
<sequence length="392" mass="40781">MKAPVRREAPGKLLIAGEYAVLTPGRPALAMAVDRYVTVTAEPAREAEVELATDLVDHPVALYRGRDGLRPHQPRDAAQVRGPLAHLVAVVETTDRLRAESGLGLVSVRLTVRSDLHENGTKLGLGSSGAVTVAAVHALTDFTGACLSAETRFRLALLATVTLDARTSGADLAAGTWGGWVRYSPPDRQALRRLLHRDGLLATLRACWPGLSLHALPPPSTVSPHAGWTGRPASTTAKVGDLQHSAWWQSDAHYRFCARSTRLVDELTNALDHDDPVAVRAAVDAARGLLLGLDQQTGLGIFTPALTALCDAAEAAGGAGKPSGAGGGDCGIAFLPTTGDPDDLHGRWAAAGITSLHLSAAPPQLPSPPSRIGPRPDSTPPASAAPAPRTAP</sequence>
<dbReference type="GO" id="GO:0004496">
    <property type="term" value="F:mevalonate kinase activity"/>
    <property type="evidence" value="ECO:0007669"/>
    <property type="project" value="InterPro"/>
</dbReference>
<dbReference type="SUPFAM" id="SSF54211">
    <property type="entry name" value="Ribosomal protein S5 domain 2-like"/>
    <property type="match status" value="1"/>
</dbReference>
<keyword evidence="1" id="KW-0963">Cytoplasm</keyword>
<comment type="pathway">
    <text evidence="9">Isoprenoid biosynthesis; isopentenyl diphosphate biosynthesis via mevalonate pathway; isopentenyl diphosphate from (R)-mevalonate: step 1/3.</text>
</comment>
<evidence type="ECO:0000256" key="2">
    <source>
        <dbReference type="ARBA" id="ARBA00022516"/>
    </source>
</evidence>
<evidence type="ECO:0000259" key="12">
    <source>
        <dbReference type="Pfam" id="PF08544"/>
    </source>
</evidence>
<keyword evidence="5 13" id="KW-0418">Kinase</keyword>
<evidence type="ECO:0000313" key="13">
    <source>
        <dbReference type="EMBL" id="QDY80395.1"/>
    </source>
</evidence>
<gene>
    <name evidence="13" type="ORF">FQU76_32130</name>
</gene>
<dbReference type="EC" id="2.7.4.2" evidence="13"/>
<dbReference type="AlphaFoldDB" id="A0A5B8JF35"/>
<evidence type="ECO:0000256" key="4">
    <source>
        <dbReference type="ARBA" id="ARBA00022741"/>
    </source>
</evidence>
<dbReference type="InterPro" id="IPR005917">
    <property type="entry name" value="Pmev_kinase_bact"/>
</dbReference>
<accession>A0A5B8JF35</accession>
<keyword evidence="8" id="KW-0443">Lipid metabolism</keyword>
<keyword evidence="7" id="KW-0460">Magnesium</keyword>
<feature type="compositionally biased region" description="Low complexity" evidence="10">
    <location>
        <begin position="380"/>
        <end position="392"/>
    </location>
</feature>
<feature type="domain" description="GHMP kinase N-terminal" evidence="11">
    <location>
        <begin position="91"/>
        <end position="179"/>
    </location>
</feature>
<dbReference type="InterPro" id="IPR013750">
    <property type="entry name" value="GHMP_kinase_C_dom"/>
</dbReference>
<evidence type="ECO:0000256" key="9">
    <source>
        <dbReference type="ARBA" id="ARBA00029438"/>
    </source>
</evidence>
<name>A0A5B8JF35_9ACTN</name>
<dbReference type="PANTHER" id="PTHR43290">
    <property type="entry name" value="MEVALONATE KINASE"/>
    <property type="match status" value="1"/>
</dbReference>
<dbReference type="PRINTS" id="PR00959">
    <property type="entry name" value="MEVGALKINASE"/>
</dbReference>
<dbReference type="KEGG" id="sqz:FQU76_32130"/>
<feature type="domain" description="GHMP kinase C-terminal" evidence="12">
    <location>
        <begin position="294"/>
        <end position="352"/>
    </location>
</feature>
<dbReference type="OrthoDB" id="1522677at2"/>
<keyword evidence="3 13" id="KW-0808">Transferase</keyword>
<evidence type="ECO:0000256" key="7">
    <source>
        <dbReference type="ARBA" id="ARBA00022842"/>
    </source>
</evidence>
<dbReference type="PANTHER" id="PTHR43290:SF2">
    <property type="entry name" value="MEVALONATE KINASE"/>
    <property type="match status" value="1"/>
</dbReference>
<dbReference type="RefSeq" id="WP_146483789.1">
    <property type="nucleotide sequence ID" value="NZ_CP042266.1"/>
</dbReference>
<dbReference type="InterPro" id="IPR006204">
    <property type="entry name" value="GHMP_kinase_N_dom"/>
</dbReference>
<proteinExistence type="predicted"/>
<evidence type="ECO:0000256" key="10">
    <source>
        <dbReference type="SAM" id="MobiDB-lite"/>
    </source>
</evidence>
<dbReference type="Gene3D" id="3.30.230.10">
    <property type="match status" value="1"/>
</dbReference>
<evidence type="ECO:0000256" key="5">
    <source>
        <dbReference type="ARBA" id="ARBA00022777"/>
    </source>
</evidence>
<organism evidence="13 14">
    <name type="scientific">Streptomyces qinzhouensis</name>
    <dbReference type="NCBI Taxonomy" id="2599401"/>
    <lineage>
        <taxon>Bacteria</taxon>
        <taxon>Bacillati</taxon>
        <taxon>Actinomycetota</taxon>
        <taxon>Actinomycetes</taxon>
        <taxon>Kitasatosporales</taxon>
        <taxon>Streptomycetaceae</taxon>
        <taxon>Streptomyces</taxon>
    </lineage>
</organism>
<dbReference type="GO" id="GO:0005524">
    <property type="term" value="F:ATP binding"/>
    <property type="evidence" value="ECO:0007669"/>
    <property type="project" value="UniProtKB-KW"/>
</dbReference>
<evidence type="ECO:0000256" key="3">
    <source>
        <dbReference type="ARBA" id="ARBA00022679"/>
    </source>
</evidence>
<keyword evidence="14" id="KW-1185">Reference proteome</keyword>
<dbReference type="GO" id="GO:0004631">
    <property type="term" value="F:phosphomevalonate kinase activity"/>
    <property type="evidence" value="ECO:0007669"/>
    <property type="project" value="UniProtKB-EC"/>
</dbReference>